<reference evidence="6" key="1">
    <citation type="submission" date="2018-08" db="EMBL/GenBank/DDBJ databases">
        <authorList>
            <person name="Zhang J."/>
            <person name="Du Z.-J."/>
        </authorList>
    </citation>
    <scope>NUCLEOTIDE SEQUENCE [LARGE SCALE GENOMIC DNA]</scope>
    <source>
        <strain evidence="6">KCTC 52655</strain>
    </source>
</reference>
<keyword evidence="4" id="KW-0233">DNA recombination</keyword>
<dbReference type="Gene3D" id="1.10.443.10">
    <property type="entry name" value="Intergrase catalytic core"/>
    <property type="match status" value="1"/>
</dbReference>
<dbReference type="GO" id="GO:0006310">
    <property type="term" value="P:DNA recombination"/>
    <property type="evidence" value="ECO:0007669"/>
    <property type="project" value="UniProtKB-KW"/>
</dbReference>
<dbReference type="CDD" id="cd00397">
    <property type="entry name" value="DNA_BRE_C"/>
    <property type="match status" value="1"/>
</dbReference>
<protein>
    <submittedName>
        <fullName evidence="5">Site-specific integrase</fullName>
    </submittedName>
</protein>
<dbReference type="GO" id="GO:0015074">
    <property type="term" value="P:DNA integration"/>
    <property type="evidence" value="ECO:0007669"/>
    <property type="project" value="UniProtKB-KW"/>
</dbReference>
<dbReference type="Proteomes" id="UP000256561">
    <property type="component" value="Unassembled WGS sequence"/>
</dbReference>
<gene>
    <name evidence="5" type="ORF">DXV75_16170</name>
</gene>
<organism evidence="5 6">
    <name type="scientific">Alteromonas aestuariivivens</name>
    <dbReference type="NCBI Taxonomy" id="1938339"/>
    <lineage>
        <taxon>Bacteria</taxon>
        <taxon>Pseudomonadati</taxon>
        <taxon>Pseudomonadota</taxon>
        <taxon>Gammaproteobacteria</taxon>
        <taxon>Alteromonadales</taxon>
        <taxon>Alteromonadaceae</taxon>
        <taxon>Alteromonas/Salinimonas group</taxon>
        <taxon>Alteromonas</taxon>
    </lineage>
</organism>
<evidence type="ECO:0000256" key="2">
    <source>
        <dbReference type="ARBA" id="ARBA00022908"/>
    </source>
</evidence>
<evidence type="ECO:0000256" key="3">
    <source>
        <dbReference type="ARBA" id="ARBA00023125"/>
    </source>
</evidence>
<dbReference type="SUPFAM" id="SSF56349">
    <property type="entry name" value="DNA breaking-rejoining enzymes"/>
    <property type="match status" value="1"/>
</dbReference>
<dbReference type="EMBL" id="QRHA01000016">
    <property type="protein sequence ID" value="RDV23995.1"/>
    <property type="molecule type" value="Genomic_DNA"/>
</dbReference>
<dbReference type="InterPro" id="IPR013762">
    <property type="entry name" value="Integrase-like_cat_sf"/>
</dbReference>
<evidence type="ECO:0000256" key="1">
    <source>
        <dbReference type="ARBA" id="ARBA00008857"/>
    </source>
</evidence>
<dbReference type="InterPro" id="IPR011010">
    <property type="entry name" value="DNA_brk_join_enz"/>
</dbReference>
<keyword evidence="3" id="KW-0238">DNA-binding</keyword>
<accession>A0A3D8M363</accession>
<keyword evidence="2" id="KW-0229">DNA integration</keyword>
<evidence type="ECO:0000313" key="5">
    <source>
        <dbReference type="EMBL" id="RDV23995.1"/>
    </source>
</evidence>
<dbReference type="PANTHER" id="PTHR30349">
    <property type="entry name" value="PHAGE INTEGRASE-RELATED"/>
    <property type="match status" value="1"/>
</dbReference>
<dbReference type="AlphaFoldDB" id="A0A3D8M363"/>
<dbReference type="PANTHER" id="PTHR30349:SF41">
    <property type="entry name" value="INTEGRASE_RECOMBINASE PROTEIN MJ0367-RELATED"/>
    <property type="match status" value="1"/>
</dbReference>
<name>A0A3D8M363_9ALTE</name>
<evidence type="ECO:0000256" key="4">
    <source>
        <dbReference type="ARBA" id="ARBA00023172"/>
    </source>
</evidence>
<dbReference type="InterPro" id="IPR050090">
    <property type="entry name" value="Tyrosine_recombinase_XerCD"/>
</dbReference>
<evidence type="ECO:0000313" key="6">
    <source>
        <dbReference type="Proteomes" id="UP000256561"/>
    </source>
</evidence>
<proteinExistence type="inferred from homology"/>
<sequence length="329" mass="37511">MNWLSDYDKDNGTSRLATHNNLPAEFINKEYIDNHLCIVMGAGKAAITHHEAALQHYYNYLCAARLSKYKQIHHSPKLNTAIEKNTKARTALKYLSKSLRLFIYENATSLRDEILLRNGGELGLRTRENLGLLLNDFDFGGKKEQGLKSLWLEMQANKEKRSFRYLLQGQYTKGAQGRGGKSREIFIPRHLLQMYKRYFERERPTTIANRLLVNNAANANGTPIKTNKGSDVFARLRDVAMEKQYNGSEAADIQMLEAGHTYHCLRHSFATDKFVQFCNEDGTPIEEASSDSRAFLRVARLMGHSLNAKTTASYIQLALDKQSIEKKVE</sequence>
<comment type="caution">
    <text evidence="5">The sequence shown here is derived from an EMBL/GenBank/DDBJ whole genome shotgun (WGS) entry which is preliminary data.</text>
</comment>
<keyword evidence="6" id="KW-1185">Reference proteome</keyword>
<comment type="similarity">
    <text evidence="1">Belongs to the 'phage' integrase family.</text>
</comment>
<dbReference type="GO" id="GO:0003677">
    <property type="term" value="F:DNA binding"/>
    <property type="evidence" value="ECO:0007669"/>
    <property type="project" value="UniProtKB-KW"/>
</dbReference>